<dbReference type="GO" id="GO:0005886">
    <property type="term" value="C:plasma membrane"/>
    <property type="evidence" value="ECO:0007669"/>
    <property type="project" value="TreeGrafter"/>
</dbReference>
<dbReference type="Pfam" id="PF09069">
    <property type="entry name" value="EF-hand_3"/>
    <property type="match status" value="1"/>
</dbReference>
<dbReference type="GO" id="GO:0008270">
    <property type="term" value="F:zinc ion binding"/>
    <property type="evidence" value="ECO:0007669"/>
    <property type="project" value="UniProtKB-KW"/>
</dbReference>
<dbReference type="KEGG" id="emc:129323615"/>
<evidence type="ECO:0000256" key="3">
    <source>
        <dbReference type="ARBA" id="ARBA00022833"/>
    </source>
</evidence>
<dbReference type="InterPro" id="IPR050774">
    <property type="entry name" value="KCMF1/Dystrophin"/>
</dbReference>
<dbReference type="InterPro" id="IPR015153">
    <property type="entry name" value="EF-hand_dom_typ1"/>
</dbReference>
<evidence type="ECO:0000256" key="1">
    <source>
        <dbReference type="ARBA" id="ARBA00022723"/>
    </source>
</evidence>
<keyword evidence="3" id="KW-0862">Zinc</keyword>
<keyword evidence="6" id="KW-1185">Reference proteome</keyword>
<keyword evidence="2 4" id="KW-0863">Zinc-finger</keyword>
<gene>
    <name evidence="7" type="primary">DYTN</name>
</gene>
<proteinExistence type="predicted"/>
<evidence type="ECO:0000256" key="4">
    <source>
        <dbReference type="PROSITE-ProRule" id="PRU00228"/>
    </source>
</evidence>
<reference evidence="7" key="1">
    <citation type="submission" date="2025-08" db="UniProtKB">
        <authorList>
            <consortium name="RefSeq"/>
        </authorList>
    </citation>
    <scope>IDENTIFICATION</scope>
    <source>
        <tissue evidence="7">Blood</tissue>
    </source>
</reference>
<dbReference type="InterPro" id="IPR015154">
    <property type="entry name" value="EF-hand_dom_typ2"/>
</dbReference>
<dbReference type="Gene3D" id="6.10.140.70">
    <property type="match status" value="1"/>
</dbReference>
<dbReference type="Gene3D" id="3.30.60.90">
    <property type="match status" value="1"/>
</dbReference>
<dbReference type="GO" id="GO:0045202">
    <property type="term" value="C:synapse"/>
    <property type="evidence" value="ECO:0007669"/>
    <property type="project" value="GOC"/>
</dbReference>
<dbReference type="InterPro" id="IPR000433">
    <property type="entry name" value="Znf_ZZ"/>
</dbReference>
<name>A0AA97KQ68_EUBMA</name>
<dbReference type="RefSeq" id="XP_054826112.1">
    <property type="nucleotide sequence ID" value="XM_054970137.1"/>
</dbReference>
<evidence type="ECO:0000259" key="5">
    <source>
        <dbReference type="PROSITE" id="PS50135"/>
    </source>
</evidence>
<dbReference type="GO" id="GO:0099536">
    <property type="term" value="P:synaptic signaling"/>
    <property type="evidence" value="ECO:0007669"/>
    <property type="project" value="TreeGrafter"/>
</dbReference>
<keyword evidence="1" id="KW-0479">Metal-binding</keyword>
<dbReference type="GeneID" id="129323615"/>
<dbReference type="Pfam" id="PF09068">
    <property type="entry name" value="EF-hand_2"/>
    <property type="match status" value="1"/>
</dbReference>
<evidence type="ECO:0000313" key="6">
    <source>
        <dbReference type="Proteomes" id="UP001190640"/>
    </source>
</evidence>
<dbReference type="PROSITE" id="PS50135">
    <property type="entry name" value="ZF_ZZ_2"/>
    <property type="match status" value="1"/>
</dbReference>
<dbReference type="CDD" id="cd02334">
    <property type="entry name" value="ZZ_dystrophin"/>
    <property type="match status" value="1"/>
</dbReference>
<dbReference type="SUPFAM" id="SSF57850">
    <property type="entry name" value="RING/U-box"/>
    <property type="match status" value="1"/>
</dbReference>
<dbReference type="InterPro" id="IPR011992">
    <property type="entry name" value="EF-hand-dom_pair"/>
</dbReference>
<protein>
    <submittedName>
        <fullName evidence="7">Dystrotelin</fullName>
    </submittedName>
</protein>
<sequence length="657" mass="73930">MDIDQQEALNSIQNSVYRTALKLRTVQHLCQLHLIDVSLIQRILPIHHCQTEKQTSLPLQQFLVLLKELFKRIRLEKPGQVEPKAPKLTLNLLSAAYDSQRDFAGGCFVALQLACLFRLYATSAGRNSSQGVHITRNGVRSLLTDLLQILTVVGESHNLTYVETAISRCFTGIFTAAIGEEIFLSWLQSEPALLLWLPTCHRLSATERVAHQVKCNICKTFPIIGLRYQCLKCLNVDICQVCFFTGQSSKPHKESHPVMEHCLPVSAKENAKLFFRTIRNNLFQRHCKRKEAQRRKALMMMGEGGFSSRASALPSSAALISSKQPAHPNAFLSVNRLDLPTSRNLGVKVFQAQQMEHHNRPQSQEDTSRQVLSSIKGELVKTQESVKALCRESRALCCFVALRYLRTQLNKRKGEVRLLHSAQEDGNRRLEAKIHDLIASQEYLVVELQKVKQGIKNITQCTEESLKERSFLNGPCCSLVKPSGTGHADDKSLDPTSACPEQKWLLGPQTGLFTRNSESLEIPLRKELFQSATPEANHHRNHGVRRVPQMPERSHPNQSQSISHCCPTAQQPFLSVKDMEEEEEEEEEELQQLMMKLKEALSFQAQPGQHSALEEEFLSSAEHVSKSFSDLIRQVSLPARKCPSAAGTAASLPQCSW</sequence>
<dbReference type="SUPFAM" id="SSF47473">
    <property type="entry name" value="EF-hand"/>
    <property type="match status" value="2"/>
</dbReference>
<dbReference type="Gene3D" id="1.10.238.10">
    <property type="entry name" value="EF-hand"/>
    <property type="match status" value="1"/>
</dbReference>
<dbReference type="CTD" id="391475"/>
<evidence type="ECO:0000256" key="2">
    <source>
        <dbReference type="ARBA" id="ARBA00022771"/>
    </source>
</evidence>
<dbReference type="AlphaFoldDB" id="A0AA97KQ68"/>
<dbReference type="PROSITE" id="PS01357">
    <property type="entry name" value="ZF_ZZ_1"/>
    <property type="match status" value="1"/>
</dbReference>
<dbReference type="PANTHER" id="PTHR12268">
    <property type="entry name" value="E3 UBIQUITIN-PROTEIN LIGASE KCMF1"/>
    <property type="match status" value="1"/>
</dbReference>
<feature type="domain" description="ZZ-type" evidence="5">
    <location>
        <begin position="210"/>
        <end position="266"/>
    </location>
</feature>
<dbReference type="SMART" id="SM00291">
    <property type="entry name" value="ZnF_ZZ"/>
    <property type="match status" value="1"/>
</dbReference>
<dbReference type="Proteomes" id="UP001190640">
    <property type="component" value="Chromosome 2"/>
</dbReference>
<organism evidence="6 7">
    <name type="scientific">Eublepharis macularius</name>
    <name type="common">Leopard gecko</name>
    <name type="synonym">Cyrtodactylus macularius</name>
    <dbReference type="NCBI Taxonomy" id="481883"/>
    <lineage>
        <taxon>Eukaryota</taxon>
        <taxon>Metazoa</taxon>
        <taxon>Chordata</taxon>
        <taxon>Craniata</taxon>
        <taxon>Vertebrata</taxon>
        <taxon>Euteleostomi</taxon>
        <taxon>Lepidosauria</taxon>
        <taxon>Squamata</taxon>
        <taxon>Bifurcata</taxon>
        <taxon>Gekkota</taxon>
        <taxon>Eublepharidae</taxon>
        <taxon>Eublepharinae</taxon>
        <taxon>Eublepharis</taxon>
    </lineage>
</organism>
<dbReference type="Pfam" id="PF00569">
    <property type="entry name" value="ZZ"/>
    <property type="match status" value="1"/>
</dbReference>
<dbReference type="InterPro" id="IPR043145">
    <property type="entry name" value="Znf_ZZ_sf"/>
</dbReference>
<accession>A0AA97KQ68</accession>
<dbReference type="PANTHER" id="PTHR12268:SF18">
    <property type="entry name" value="DYSTROTELIN"/>
    <property type="match status" value="1"/>
</dbReference>
<evidence type="ECO:0000313" key="7">
    <source>
        <dbReference type="RefSeq" id="XP_054826112.1"/>
    </source>
</evidence>